<reference evidence="1" key="1">
    <citation type="journal article" date="2020" name="Nature">
        <title>Giant virus diversity and host interactions through global metagenomics.</title>
        <authorList>
            <person name="Schulz F."/>
            <person name="Roux S."/>
            <person name="Paez-Espino D."/>
            <person name="Jungbluth S."/>
            <person name="Walsh D.A."/>
            <person name="Denef V.J."/>
            <person name="McMahon K.D."/>
            <person name="Konstantinidis K.T."/>
            <person name="Eloe-Fadrosh E.A."/>
            <person name="Kyrpides N.C."/>
            <person name="Woyke T."/>
        </authorList>
    </citation>
    <scope>NUCLEOTIDE SEQUENCE</scope>
    <source>
        <strain evidence="1">GVMAG-M-3300010160-4</strain>
    </source>
</reference>
<organism evidence="1">
    <name type="scientific">viral metagenome</name>
    <dbReference type="NCBI Taxonomy" id="1070528"/>
    <lineage>
        <taxon>unclassified sequences</taxon>
        <taxon>metagenomes</taxon>
        <taxon>organismal metagenomes</taxon>
    </lineage>
</organism>
<dbReference type="EMBL" id="MN739120">
    <property type="protein sequence ID" value="QHS89817.1"/>
    <property type="molecule type" value="Genomic_DNA"/>
</dbReference>
<sequence>MSFPNIDDIIDKFKNGIRKNRRVSPYSLFLNYTVDEVINNIKEETGLKPSFKEYLPIVQSNWNSLDEQIKNIYLDAASILGYNKRIPIGDRNPNIVRIRLEKQMQRLQITEKRNNNRSSSKNTNNANMRVEIRTKIQDRINNIIIPSETQVNP</sequence>
<dbReference type="SUPFAM" id="SSF47095">
    <property type="entry name" value="HMG-box"/>
    <property type="match status" value="1"/>
</dbReference>
<proteinExistence type="predicted"/>
<protein>
    <submittedName>
        <fullName evidence="1">Uncharacterized protein</fullName>
    </submittedName>
</protein>
<dbReference type="AlphaFoldDB" id="A0A6C0BC26"/>
<name>A0A6C0BC26_9ZZZZ</name>
<accession>A0A6C0BC26</accession>
<dbReference type="InterPro" id="IPR036910">
    <property type="entry name" value="HMG_box_dom_sf"/>
</dbReference>
<evidence type="ECO:0000313" key="1">
    <source>
        <dbReference type="EMBL" id="QHS89817.1"/>
    </source>
</evidence>